<dbReference type="Proteomes" id="UP001066276">
    <property type="component" value="Chromosome 12"/>
</dbReference>
<evidence type="ECO:0008006" key="8">
    <source>
        <dbReference type="Google" id="ProtNLM"/>
    </source>
</evidence>
<evidence type="ECO:0000256" key="2">
    <source>
        <dbReference type="ARBA" id="ARBA00022525"/>
    </source>
</evidence>
<evidence type="ECO:0000313" key="6">
    <source>
        <dbReference type="EMBL" id="KAJ1080511.1"/>
    </source>
</evidence>
<dbReference type="PRINTS" id="PR00457">
    <property type="entry name" value="ANPEROXIDASE"/>
</dbReference>
<accession>A0AAV7KMN4</accession>
<evidence type="ECO:0000256" key="5">
    <source>
        <dbReference type="SAM" id="SignalP"/>
    </source>
</evidence>
<dbReference type="FunFam" id="1.10.640.10:FF:000003">
    <property type="entry name" value="chorion peroxidase"/>
    <property type="match status" value="1"/>
</dbReference>
<evidence type="ECO:0000256" key="4">
    <source>
        <dbReference type="PIRSR" id="PIRSR619791-2"/>
    </source>
</evidence>
<organism evidence="6 7">
    <name type="scientific">Pleurodeles waltl</name>
    <name type="common">Iberian ribbed newt</name>
    <dbReference type="NCBI Taxonomy" id="8319"/>
    <lineage>
        <taxon>Eukaryota</taxon>
        <taxon>Metazoa</taxon>
        <taxon>Chordata</taxon>
        <taxon>Craniata</taxon>
        <taxon>Vertebrata</taxon>
        <taxon>Euteleostomi</taxon>
        <taxon>Amphibia</taxon>
        <taxon>Batrachia</taxon>
        <taxon>Caudata</taxon>
        <taxon>Salamandroidea</taxon>
        <taxon>Salamandridae</taxon>
        <taxon>Pleurodelinae</taxon>
        <taxon>Pleurodeles</taxon>
    </lineage>
</organism>
<keyword evidence="4" id="KW-0349">Heme</keyword>
<keyword evidence="2" id="KW-0964">Secreted</keyword>
<feature type="signal peptide" evidence="5">
    <location>
        <begin position="1"/>
        <end position="29"/>
    </location>
</feature>
<name>A0AAV7KMN4_PLEWA</name>
<dbReference type="GO" id="GO:0046872">
    <property type="term" value="F:metal ion binding"/>
    <property type="evidence" value="ECO:0007669"/>
    <property type="project" value="UniProtKB-KW"/>
</dbReference>
<dbReference type="InterPro" id="IPR019791">
    <property type="entry name" value="Haem_peroxidase_animal"/>
</dbReference>
<feature type="binding site" description="axial binding residue" evidence="4">
    <location>
        <position position="399"/>
    </location>
    <ligand>
        <name>heme b</name>
        <dbReference type="ChEBI" id="CHEBI:60344"/>
    </ligand>
    <ligandPart>
        <name>Fe</name>
        <dbReference type="ChEBI" id="CHEBI:18248"/>
    </ligandPart>
</feature>
<evidence type="ECO:0000256" key="3">
    <source>
        <dbReference type="ARBA" id="ARBA00022729"/>
    </source>
</evidence>
<dbReference type="GO" id="GO:0004601">
    <property type="term" value="F:peroxidase activity"/>
    <property type="evidence" value="ECO:0007669"/>
    <property type="project" value="InterPro"/>
</dbReference>
<dbReference type="InterPro" id="IPR037120">
    <property type="entry name" value="Haem_peroxidase_sf_animal"/>
</dbReference>
<evidence type="ECO:0000256" key="1">
    <source>
        <dbReference type="ARBA" id="ARBA00004613"/>
    </source>
</evidence>
<evidence type="ECO:0000313" key="7">
    <source>
        <dbReference type="Proteomes" id="UP001066276"/>
    </source>
</evidence>
<dbReference type="Pfam" id="PF03098">
    <property type="entry name" value="An_peroxidase"/>
    <property type="match status" value="1"/>
</dbReference>
<keyword evidence="7" id="KW-1185">Reference proteome</keyword>
<dbReference type="GO" id="GO:0005615">
    <property type="term" value="C:extracellular space"/>
    <property type="evidence" value="ECO:0007669"/>
    <property type="project" value="TreeGrafter"/>
</dbReference>
<dbReference type="InterPro" id="IPR010255">
    <property type="entry name" value="Haem_peroxidase_sf"/>
</dbReference>
<reference evidence="6" key="1">
    <citation type="journal article" date="2022" name="bioRxiv">
        <title>Sequencing and chromosome-scale assembly of the giantPleurodeles waltlgenome.</title>
        <authorList>
            <person name="Brown T."/>
            <person name="Elewa A."/>
            <person name="Iarovenko S."/>
            <person name="Subramanian E."/>
            <person name="Araus A.J."/>
            <person name="Petzold A."/>
            <person name="Susuki M."/>
            <person name="Suzuki K.-i.T."/>
            <person name="Hayashi T."/>
            <person name="Toyoda A."/>
            <person name="Oliveira C."/>
            <person name="Osipova E."/>
            <person name="Leigh N.D."/>
            <person name="Simon A."/>
            <person name="Yun M.H."/>
        </authorList>
    </citation>
    <scope>NUCLEOTIDE SEQUENCE</scope>
    <source>
        <strain evidence="6">20211129_DDA</strain>
        <tissue evidence="6">Liver</tissue>
    </source>
</reference>
<dbReference type="PANTHER" id="PTHR11475">
    <property type="entry name" value="OXIDASE/PEROXIDASE"/>
    <property type="match status" value="1"/>
</dbReference>
<comment type="caution">
    <text evidence="6">The sequence shown here is derived from an EMBL/GenBank/DDBJ whole genome shotgun (WGS) entry which is preliminary data.</text>
</comment>
<feature type="chain" id="PRO_5043641953" description="Peroxidase" evidence="5">
    <location>
        <begin position="30"/>
        <end position="654"/>
    </location>
</feature>
<dbReference type="PROSITE" id="PS50292">
    <property type="entry name" value="PEROXIDASE_3"/>
    <property type="match status" value="1"/>
</dbReference>
<dbReference type="Gene3D" id="1.10.640.10">
    <property type="entry name" value="Haem peroxidase domain superfamily, animal type"/>
    <property type="match status" value="1"/>
</dbReference>
<dbReference type="GO" id="GO:0042742">
    <property type="term" value="P:defense response to bacterium"/>
    <property type="evidence" value="ECO:0007669"/>
    <property type="project" value="TreeGrafter"/>
</dbReference>
<dbReference type="GO" id="GO:0006979">
    <property type="term" value="P:response to oxidative stress"/>
    <property type="evidence" value="ECO:0007669"/>
    <property type="project" value="InterPro"/>
</dbReference>
<dbReference type="AlphaFoldDB" id="A0AAV7KMN4"/>
<dbReference type="SUPFAM" id="SSF48113">
    <property type="entry name" value="Heme-dependent peroxidases"/>
    <property type="match status" value="1"/>
</dbReference>
<gene>
    <name evidence="6" type="ORF">NDU88_000710</name>
</gene>
<comment type="subcellular location">
    <subcellularLocation>
        <location evidence="1">Secreted</location>
    </subcellularLocation>
</comment>
<dbReference type="PANTHER" id="PTHR11475:SF135">
    <property type="entry name" value="EOSINOPHIL PEROXIDASE"/>
    <property type="match status" value="1"/>
</dbReference>
<keyword evidence="4" id="KW-0408">Iron</keyword>
<dbReference type="GO" id="GO:0020037">
    <property type="term" value="F:heme binding"/>
    <property type="evidence" value="ECO:0007669"/>
    <property type="project" value="InterPro"/>
</dbReference>
<keyword evidence="3 5" id="KW-0732">Signal</keyword>
<proteinExistence type="predicted"/>
<protein>
    <recommendedName>
        <fullName evidence="8">Peroxidase</fullName>
    </recommendedName>
</protein>
<dbReference type="EMBL" id="JANPWB010000016">
    <property type="protein sequence ID" value="KAJ1080511.1"/>
    <property type="molecule type" value="Genomic_DNA"/>
</dbReference>
<sequence>MSTARMKGVCCLFGCLLIIAQLKIPGCWAQGKQTRVSHAGNPSYIHCTPQTSVKSCPSRDAYRSINGACNNRERPTLGASNTAFAHWLPAEYEDGVSLPQGWTEDKLYNGHPLPLVREVSNKIVASLDTVESADVERSQIFMEWGQFVTHDTVFSQLGFLECDPQKLSGDPCNKEKPENNFPIMLPPDDPTAQKRGKCMSFVRIAPACTREAREQANIVTSFLDASAVYGSQDCYAKMLRDNTNDLGLLAVNKRFKDGSRDFLPFDVDVVDMCDPTVFCFRKDPCPLVNTTYNIPCFLPGDRRGNQNLPYMTINTLFVREHNRLARELKKLNPDWNGEKLYQEARKIVGALMQVITYKEYLPLVLGDWMDIEITPYSNYNENVDPRTSTGFVIAFRFAHTTIVPYVFRLDSKYKPFGPDFKIPFHHTFFATWKLVKEGGIDPLLRGLLINYAKLMEQENMMSDEVREKLFQIPKSVGLDLASIDLQRGRDLGLPKYNTWRTYCGLTEPRNLADLTAVFKNEELARKLLDVYKTPENIDLWIGGIAEPFVENGRVGPLFACLIGSQFRKIRDGDRFWWQNPGVFSKKQLSALSTVTLSRIICDNSGLKEVPRNVFKSNEYPEDFVSCNAINTLDLPAWKEGRRPGGTFEKQRTEL</sequence>
<keyword evidence="4" id="KW-0479">Metal-binding</keyword>